<evidence type="ECO:0000259" key="4">
    <source>
        <dbReference type="Pfam" id="PF07833"/>
    </source>
</evidence>
<protein>
    <recommendedName>
        <fullName evidence="4">Copper amine oxidase-like N-terminal domain-containing protein</fullName>
    </recommendedName>
</protein>
<dbReference type="Gene3D" id="3.80.10.10">
    <property type="entry name" value="Ribonuclease Inhibitor"/>
    <property type="match status" value="1"/>
</dbReference>
<keyword evidence="1" id="KW-0433">Leucine-rich repeat</keyword>
<name>A0A3G3JVJ2_9BACL</name>
<dbReference type="InterPro" id="IPR012854">
    <property type="entry name" value="Cu_amine_oxidase-like_N"/>
</dbReference>
<evidence type="ECO:0000313" key="5">
    <source>
        <dbReference type="EMBL" id="AYQ72260.1"/>
    </source>
</evidence>
<proteinExistence type="predicted"/>
<dbReference type="InterPro" id="IPR036582">
    <property type="entry name" value="Mao_N_sf"/>
</dbReference>
<feature type="signal peptide" evidence="3">
    <location>
        <begin position="1"/>
        <end position="22"/>
    </location>
</feature>
<dbReference type="InterPro" id="IPR050836">
    <property type="entry name" value="SDS22/Internalin_LRR"/>
</dbReference>
<dbReference type="SUPFAM" id="SSF55383">
    <property type="entry name" value="Copper amine oxidase, domain N"/>
    <property type="match status" value="1"/>
</dbReference>
<feature type="domain" description="Copper amine oxidase-like N-terminal" evidence="4">
    <location>
        <begin position="244"/>
        <end position="347"/>
    </location>
</feature>
<evidence type="ECO:0000256" key="1">
    <source>
        <dbReference type="ARBA" id="ARBA00022614"/>
    </source>
</evidence>
<accession>A0A3G3JVJ2</accession>
<reference evidence="5 6" key="1">
    <citation type="submission" date="2018-10" db="EMBL/GenBank/DDBJ databases">
        <title>Genome Sequence of Cohnella sp.</title>
        <authorList>
            <person name="Srinivasan S."/>
            <person name="Kim M.K."/>
        </authorList>
    </citation>
    <scope>NUCLEOTIDE SEQUENCE [LARGE SCALE GENOMIC DNA]</scope>
    <source>
        <strain evidence="5 6">18JY8-7</strain>
    </source>
</reference>
<dbReference type="EMBL" id="CP033433">
    <property type="protein sequence ID" value="AYQ72260.1"/>
    <property type="molecule type" value="Genomic_DNA"/>
</dbReference>
<sequence length="481" mass="52395">MRKSLIIGVLVLLLALPLQAFAEEAKGDGKLVPDPRLEDEIRQVLQIRSRAVTKEDLLKLRRLAVPGERIRSVEGLQYASELEDLDLSHNRISDVTPLMALNKLQKLDLNDNRISDVSALGKLPALLYLNISSNRVSSLKSLAGLGSLAVLQANYNRIASVAPVASMKKLDSFFAYGNRIQDLKPLDPKMNAAQNRLLRLDVRGNPLLPSMNAWSEAIKKARPVDLFYDPAEPPAVPYDIPILIDGELQPFSGQAAMIQSRAFVPMRALFERLGYEVKWNDGKIHASKPGSEIDLETGSVKAAVNGAAATLAAAPIIVKGNALVPLRFVSESAGAQIVWEPTAHAVILTTDPQESKFREGYELIRDDGDKAAPYRFVTAAGEPAFSARFITAEPFKDGLAVVRKQDGNWALVNVKGEYVLHSPTKLTGLSEGLVAFRGPAGWGYLNTAGEVVIEPDYDEVNPFHDGAANAVFQGQPVVLRK</sequence>
<dbReference type="InterPro" id="IPR032675">
    <property type="entry name" value="LRR_dom_sf"/>
</dbReference>
<dbReference type="Pfam" id="PF07833">
    <property type="entry name" value="Cu_amine_oxidN1"/>
    <property type="match status" value="1"/>
</dbReference>
<gene>
    <name evidence="5" type="ORF">EAV92_06575</name>
</gene>
<dbReference type="Pfam" id="PF13516">
    <property type="entry name" value="LRR_6"/>
    <property type="match status" value="1"/>
</dbReference>
<dbReference type="Gene3D" id="3.30.457.10">
    <property type="entry name" value="Copper amine oxidase-like, N-terminal domain"/>
    <property type="match status" value="1"/>
</dbReference>
<dbReference type="InterPro" id="IPR001611">
    <property type="entry name" value="Leu-rich_rpt"/>
</dbReference>
<dbReference type="PANTHER" id="PTHR46652:SF3">
    <property type="entry name" value="LEUCINE-RICH REPEAT-CONTAINING PROTEIN 9"/>
    <property type="match status" value="1"/>
</dbReference>
<keyword evidence="3" id="KW-0732">Signal</keyword>
<dbReference type="RefSeq" id="WP_123040320.1">
    <property type="nucleotide sequence ID" value="NZ_CP033433.1"/>
</dbReference>
<dbReference type="Pfam" id="PF12799">
    <property type="entry name" value="LRR_4"/>
    <property type="match status" value="1"/>
</dbReference>
<dbReference type="PANTHER" id="PTHR46652">
    <property type="entry name" value="LEUCINE-RICH REPEAT AND IQ DOMAIN-CONTAINING PROTEIN 1-RELATED"/>
    <property type="match status" value="1"/>
</dbReference>
<dbReference type="InterPro" id="IPR025875">
    <property type="entry name" value="Leu-rich_rpt_4"/>
</dbReference>
<dbReference type="Proteomes" id="UP000269097">
    <property type="component" value="Chromosome"/>
</dbReference>
<dbReference type="SUPFAM" id="SSF52075">
    <property type="entry name" value="Outer arm dynein light chain 1"/>
    <property type="match status" value="1"/>
</dbReference>
<keyword evidence="2" id="KW-0677">Repeat</keyword>
<dbReference type="KEGG" id="coh:EAV92_06575"/>
<evidence type="ECO:0000256" key="3">
    <source>
        <dbReference type="SAM" id="SignalP"/>
    </source>
</evidence>
<dbReference type="SMART" id="SM00365">
    <property type="entry name" value="LRR_SD22"/>
    <property type="match status" value="4"/>
</dbReference>
<dbReference type="PRINTS" id="PR00019">
    <property type="entry name" value="LEURICHRPT"/>
</dbReference>
<dbReference type="AlphaFoldDB" id="A0A3G3JVJ2"/>
<keyword evidence="6" id="KW-1185">Reference proteome</keyword>
<organism evidence="5 6">
    <name type="scientific">Cohnella candidum</name>
    <dbReference type="NCBI Taxonomy" id="2674991"/>
    <lineage>
        <taxon>Bacteria</taxon>
        <taxon>Bacillati</taxon>
        <taxon>Bacillota</taxon>
        <taxon>Bacilli</taxon>
        <taxon>Bacillales</taxon>
        <taxon>Paenibacillaceae</taxon>
        <taxon>Cohnella</taxon>
    </lineage>
</organism>
<dbReference type="Pfam" id="PF14903">
    <property type="entry name" value="WG_beta_rep"/>
    <property type="match status" value="2"/>
</dbReference>
<dbReference type="PROSITE" id="PS51450">
    <property type="entry name" value="LRR"/>
    <property type="match status" value="3"/>
</dbReference>
<dbReference type="InterPro" id="IPR032774">
    <property type="entry name" value="WG_beta_rep"/>
</dbReference>
<evidence type="ECO:0000313" key="6">
    <source>
        <dbReference type="Proteomes" id="UP000269097"/>
    </source>
</evidence>
<feature type="chain" id="PRO_5017947983" description="Copper amine oxidase-like N-terminal domain-containing protein" evidence="3">
    <location>
        <begin position="23"/>
        <end position="481"/>
    </location>
</feature>
<evidence type="ECO:0000256" key="2">
    <source>
        <dbReference type="ARBA" id="ARBA00022737"/>
    </source>
</evidence>